<dbReference type="Gene3D" id="2.60.40.2380">
    <property type="match status" value="1"/>
</dbReference>
<gene>
    <name evidence="2" type="ORF">HK414_12295</name>
</gene>
<protein>
    <recommendedName>
        <fullName evidence="1">7TM-DISM receptor extracellular domain-containing protein</fullName>
    </recommendedName>
</protein>
<evidence type="ECO:0000313" key="3">
    <source>
        <dbReference type="Proteomes" id="UP000500826"/>
    </source>
</evidence>
<evidence type="ECO:0000259" key="1">
    <source>
        <dbReference type="Pfam" id="PF07696"/>
    </source>
</evidence>
<keyword evidence="3" id="KW-1185">Reference proteome</keyword>
<dbReference type="Proteomes" id="UP000500826">
    <property type="component" value="Chromosome"/>
</dbReference>
<dbReference type="InterPro" id="IPR011622">
    <property type="entry name" value="7TMR_DISM_rcpt_extracell_dom2"/>
</dbReference>
<accession>A0ABX6P6I5</accession>
<evidence type="ECO:0000313" key="2">
    <source>
        <dbReference type="EMBL" id="QJW85799.1"/>
    </source>
</evidence>
<reference evidence="2 3" key="1">
    <citation type="submission" date="2020-05" db="EMBL/GenBank/DDBJ databases">
        <title>Ramlibacter rhizophilus sp. nov., isolated from rhizosphere soil of national flower Mugunghwa from South Korea.</title>
        <authorList>
            <person name="Zheng-Fei Y."/>
            <person name="Huan T."/>
        </authorList>
    </citation>
    <scope>NUCLEOTIDE SEQUENCE [LARGE SCALE GENOMIC DNA]</scope>
    <source>
        <strain evidence="2 3">H242</strain>
    </source>
</reference>
<organism evidence="2 3">
    <name type="scientific">Ramlibacter terrae</name>
    <dbReference type="NCBI Taxonomy" id="2732511"/>
    <lineage>
        <taxon>Bacteria</taxon>
        <taxon>Pseudomonadati</taxon>
        <taxon>Pseudomonadota</taxon>
        <taxon>Betaproteobacteria</taxon>
        <taxon>Burkholderiales</taxon>
        <taxon>Comamonadaceae</taxon>
        <taxon>Ramlibacter</taxon>
    </lineage>
</organism>
<proteinExistence type="predicted"/>
<sequence>MAAGARRLCAAAHASAQPRLEAGEAGSYNLAPYLAVLEDPQGKLQLADVLREPERFRPVPGSGPSANFGLTRSAIWLRVVVRTPATSAPEWLLELAYPPLDHMTLFTPNGLGGWDEQAAGDLLPFDSRPIAHRNHVLPVRLPPAATPPCTCGSHPKARSPRRCGCGAPRRCGRTTGAAMPCSRSTSGC</sequence>
<name>A0ABX6P6I5_9BURK</name>
<feature type="domain" description="7TM-DISM receptor extracellular" evidence="1">
    <location>
        <begin position="32"/>
        <end position="146"/>
    </location>
</feature>
<dbReference type="Pfam" id="PF07696">
    <property type="entry name" value="7TMR-DISMED2"/>
    <property type="match status" value="1"/>
</dbReference>
<dbReference type="EMBL" id="CP053418">
    <property type="protein sequence ID" value="QJW85799.1"/>
    <property type="molecule type" value="Genomic_DNA"/>
</dbReference>